<accession>A0A4Q7PI18</accession>
<reference evidence="2 3" key="1">
    <citation type="submission" date="2019-02" db="EMBL/GenBank/DDBJ databases">
        <title>Genomic Encyclopedia of Type Strains, Phase IV (KMG-IV): sequencing the most valuable type-strain genomes for metagenomic binning, comparative biology and taxonomic classification.</title>
        <authorList>
            <person name="Goeker M."/>
        </authorList>
    </citation>
    <scope>NUCLEOTIDE SEQUENCE [LARGE SCALE GENOMIC DNA]</scope>
    <source>
        <strain evidence="2 3">DSM 17196</strain>
    </source>
</reference>
<evidence type="ECO:0000313" key="3">
    <source>
        <dbReference type="Proteomes" id="UP000292262"/>
    </source>
</evidence>
<organism evidence="2 3">
    <name type="scientific">Aquimarina brevivitae</name>
    <dbReference type="NCBI Taxonomy" id="323412"/>
    <lineage>
        <taxon>Bacteria</taxon>
        <taxon>Pseudomonadati</taxon>
        <taxon>Bacteroidota</taxon>
        <taxon>Flavobacteriia</taxon>
        <taxon>Flavobacteriales</taxon>
        <taxon>Flavobacteriaceae</taxon>
        <taxon>Aquimarina</taxon>
    </lineage>
</organism>
<sequence>MKKTLNSFFAIILLSFIVQHNLFAQSSKEDIAYSEIEKEGYTFKLLDSWFTYEHMNLFTYYAPKNKRGRRSKVHFQIFRVDAPPNTVSIEDIISHSIGTKYNEEELKRNKIVIHTTDSKYGKAYIVQRTAKIGTDVYNILTQYHKVNGIVYFLEYEAIPKFYNKHLKEVQYMFGSITF</sequence>
<dbReference type="Proteomes" id="UP000292262">
    <property type="component" value="Unassembled WGS sequence"/>
</dbReference>
<dbReference type="RefSeq" id="WP_130286023.1">
    <property type="nucleotide sequence ID" value="NZ_SGXE01000001.1"/>
</dbReference>
<name>A0A4Q7PI18_9FLAO</name>
<feature type="chain" id="PRO_5020646478" description="PsbP protein" evidence="1">
    <location>
        <begin position="25"/>
        <end position="178"/>
    </location>
</feature>
<gene>
    <name evidence="2" type="ORF">EV197_1470</name>
</gene>
<protein>
    <recommendedName>
        <fullName evidence="4">PsbP protein</fullName>
    </recommendedName>
</protein>
<comment type="caution">
    <text evidence="2">The sequence shown here is derived from an EMBL/GenBank/DDBJ whole genome shotgun (WGS) entry which is preliminary data.</text>
</comment>
<evidence type="ECO:0008006" key="4">
    <source>
        <dbReference type="Google" id="ProtNLM"/>
    </source>
</evidence>
<keyword evidence="3" id="KW-1185">Reference proteome</keyword>
<proteinExistence type="predicted"/>
<evidence type="ECO:0000313" key="2">
    <source>
        <dbReference type="EMBL" id="RZT00234.1"/>
    </source>
</evidence>
<feature type="signal peptide" evidence="1">
    <location>
        <begin position="1"/>
        <end position="24"/>
    </location>
</feature>
<dbReference type="AlphaFoldDB" id="A0A4Q7PI18"/>
<dbReference type="EMBL" id="SGXE01000001">
    <property type="protein sequence ID" value="RZT00234.1"/>
    <property type="molecule type" value="Genomic_DNA"/>
</dbReference>
<evidence type="ECO:0000256" key="1">
    <source>
        <dbReference type="SAM" id="SignalP"/>
    </source>
</evidence>
<keyword evidence="1" id="KW-0732">Signal</keyword>